<evidence type="ECO:0000313" key="3">
    <source>
        <dbReference type="Proteomes" id="UP000251889"/>
    </source>
</evidence>
<sequence>MIRIVVCTIACSFIPIVTANCQSSIDLYGRLPHIINYQFCETAVTYSQAASFGLTYRYKKFFNDFGAYVASDNHYGYYCYFGHPVVEKPLSHRIFAMNIFGEVAYVPKQQEQFQTWVKMVGVSPVFVVPIDHGALAIAITCGAAFSNEVSLTTRIIFNYSLPIINGKK</sequence>
<dbReference type="EMBL" id="QMFY01000001">
    <property type="protein sequence ID" value="RAW02890.1"/>
    <property type="molecule type" value="Genomic_DNA"/>
</dbReference>
<dbReference type="RefSeq" id="WP_112745105.1">
    <property type="nucleotide sequence ID" value="NZ_QMFY01000001.1"/>
</dbReference>
<proteinExistence type="predicted"/>
<accession>A0A364Y7G8</accession>
<feature type="signal peptide" evidence="1">
    <location>
        <begin position="1"/>
        <end position="19"/>
    </location>
</feature>
<keyword evidence="3" id="KW-1185">Reference proteome</keyword>
<name>A0A364Y7G8_9BACT</name>
<evidence type="ECO:0000313" key="2">
    <source>
        <dbReference type="EMBL" id="RAW02890.1"/>
    </source>
</evidence>
<comment type="caution">
    <text evidence="2">The sequence shown here is derived from an EMBL/GenBank/DDBJ whole genome shotgun (WGS) entry which is preliminary data.</text>
</comment>
<keyword evidence="1" id="KW-0732">Signal</keyword>
<protein>
    <submittedName>
        <fullName evidence="2">Uncharacterized protein</fullName>
    </submittedName>
</protein>
<dbReference type="AlphaFoldDB" id="A0A364Y7G8"/>
<dbReference type="Proteomes" id="UP000251889">
    <property type="component" value="Unassembled WGS sequence"/>
</dbReference>
<feature type="chain" id="PRO_5016958829" evidence="1">
    <location>
        <begin position="20"/>
        <end position="168"/>
    </location>
</feature>
<evidence type="ECO:0000256" key="1">
    <source>
        <dbReference type="SAM" id="SignalP"/>
    </source>
</evidence>
<dbReference type="OrthoDB" id="9874355at2"/>
<reference evidence="2 3" key="1">
    <citation type="submission" date="2018-06" db="EMBL/GenBank/DDBJ databases">
        <title>Chryseolinea flavus sp. nov., a member of the phylum Bacteroidetes isolated from soil.</title>
        <authorList>
            <person name="Li Y."/>
            <person name="Wang J."/>
        </authorList>
    </citation>
    <scope>NUCLEOTIDE SEQUENCE [LARGE SCALE GENOMIC DNA]</scope>
    <source>
        <strain evidence="2 3">SDU1-6</strain>
    </source>
</reference>
<gene>
    <name evidence="2" type="ORF">DQQ10_01925</name>
</gene>
<organism evidence="2 3">
    <name type="scientific">Pseudochryseolinea flava</name>
    <dbReference type="NCBI Taxonomy" id="2059302"/>
    <lineage>
        <taxon>Bacteria</taxon>
        <taxon>Pseudomonadati</taxon>
        <taxon>Bacteroidota</taxon>
        <taxon>Cytophagia</taxon>
        <taxon>Cytophagales</taxon>
        <taxon>Fulvivirgaceae</taxon>
        <taxon>Pseudochryseolinea</taxon>
    </lineage>
</organism>